<evidence type="ECO:0000313" key="1">
    <source>
        <dbReference type="EMBL" id="TYS61842.1"/>
    </source>
</evidence>
<sequence>MQTVQQEHSRKFESIGRKFDSIEKKFDYIDRRFDIIGARMDSTDAKIDGHHKEVMDRFNKLELDQDFIREKAARNERELELIKRRLSL</sequence>
<dbReference type="RefSeq" id="WP_187445459.1">
    <property type="nucleotide sequence ID" value="NZ_VTES01000005.1"/>
</dbReference>
<proteinExistence type="predicted"/>
<name>A0A5D4SIC5_9BACI</name>
<reference evidence="1 2" key="1">
    <citation type="submission" date="2019-08" db="EMBL/GenBank/DDBJ databases">
        <title>Bacillus genomes from the desert of Cuatro Cienegas, Coahuila.</title>
        <authorList>
            <person name="Olmedo-Alvarez G."/>
        </authorList>
    </citation>
    <scope>NUCLEOTIDE SEQUENCE [LARGE SCALE GENOMIC DNA]</scope>
    <source>
        <strain evidence="1 2">CH37_1T</strain>
    </source>
</reference>
<dbReference type="Proteomes" id="UP000323732">
    <property type="component" value="Unassembled WGS sequence"/>
</dbReference>
<accession>A0A5D4SIC5</accession>
<comment type="caution">
    <text evidence="1">The sequence shown here is derived from an EMBL/GenBank/DDBJ whole genome shotgun (WGS) entry which is preliminary data.</text>
</comment>
<evidence type="ECO:0008006" key="3">
    <source>
        <dbReference type="Google" id="ProtNLM"/>
    </source>
</evidence>
<organism evidence="1 2">
    <name type="scientific">Bacillus infantis</name>
    <dbReference type="NCBI Taxonomy" id="324767"/>
    <lineage>
        <taxon>Bacteria</taxon>
        <taxon>Bacillati</taxon>
        <taxon>Bacillota</taxon>
        <taxon>Bacilli</taxon>
        <taxon>Bacillales</taxon>
        <taxon>Bacillaceae</taxon>
        <taxon>Bacillus</taxon>
    </lineage>
</organism>
<dbReference type="EMBL" id="VTES01000005">
    <property type="protein sequence ID" value="TYS61842.1"/>
    <property type="molecule type" value="Genomic_DNA"/>
</dbReference>
<protein>
    <recommendedName>
        <fullName evidence="3">t-SNARE coiled-coil homology domain-containing protein</fullName>
    </recommendedName>
</protein>
<gene>
    <name evidence="1" type="ORF">FZD47_17235</name>
</gene>
<dbReference type="AlphaFoldDB" id="A0A5D4SIC5"/>
<dbReference type="Gene3D" id="3.90.20.10">
    <property type="match status" value="1"/>
</dbReference>
<evidence type="ECO:0000313" key="2">
    <source>
        <dbReference type="Proteomes" id="UP000323732"/>
    </source>
</evidence>